<dbReference type="InterPro" id="IPR043519">
    <property type="entry name" value="NT_sf"/>
</dbReference>
<dbReference type="GO" id="GO:0005634">
    <property type="term" value="C:nucleus"/>
    <property type="evidence" value="ECO:0007669"/>
    <property type="project" value="UniProtKB-SubCell"/>
</dbReference>
<evidence type="ECO:0000256" key="3">
    <source>
        <dbReference type="ARBA" id="ARBA00004123"/>
    </source>
</evidence>
<evidence type="ECO:0000256" key="1">
    <source>
        <dbReference type="ARBA" id="ARBA00001936"/>
    </source>
</evidence>
<dbReference type="PANTHER" id="PTHR10682">
    <property type="entry name" value="POLY A POLYMERASE"/>
    <property type="match status" value="1"/>
</dbReference>
<dbReference type="GO" id="GO:0006397">
    <property type="term" value="P:mRNA processing"/>
    <property type="evidence" value="ECO:0007669"/>
    <property type="project" value="UniProtKB-KW"/>
</dbReference>
<evidence type="ECO:0000256" key="12">
    <source>
        <dbReference type="ARBA" id="ARBA00023242"/>
    </source>
</evidence>
<comment type="caution">
    <text evidence="15">The sequence shown here is derived from an EMBL/GenBank/DDBJ whole genome shotgun (WGS) entry which is preliminary data.</text>
</comment>
<evidence type="ECO:0000256" key="5">
    <source>
        <dbReference type="ARBA" id="ARBA00012388"/>
    </source>
</evidence>
<dbReference type="InterPro" id="IPR007012">
    <property type="entry name" value="PolA_pol_cen_dom"/>
</dbReference>
<dbReference type="SUPFAM" id="SSF81631">
    <property type="entry name" value="PAP/OAS1 substrate-binding domain"/>
    <property type="match status" value="1"/>
</dbReference>
<evidence type="ECO:0000256" key="11">
    <source>
        <dbReference type="ARBA" id="ARBA00022842"/>
    </source>
</evidence>
<dbReference type="Gene3D" id="1.10.1410.10">
    <property type="match status" value="1"/>
</dbReference>
<evidence type="ECO:0000256" key="2">
    <source>
        <dbReference type="ARBA" id="ARBA00001946"/>
    </source>
</evidence>
<dbReference type="Proteomes" id="UP001237642">
    <property type="component" value="Unassembled WGS sequence"/>
</dbReference>
<sequence length="437" mass="49439">MKDKGIIPSYGEMATRENIIKELEVIVKDWIKDVGDRQGITDLSAAIVPYGSYALKVYTRSSDIDILVVAPECVSMDFDFFVHLSDLVETIPNVTKLRGIKGAMVPLLKFNVRGIDVDLACARVKTMIVPRPEILHKQDFCLPIAADARCRLSLESIKSSWSILKCVGKNREIFVQATRFLKYWTDRRGISGNTNCYIGGIHLVVLVAYICMAYRGKSFAGAISCFFATFSGWSWDTPVLLDEGFIESSSRNVQMSIQKPGTNTLCSSNVTMMTLRKISSELYRGYCLTRVLSNCWSSLLDEFPYEIYHRFIKVKMSVPDGEVDEYLGFIKSRLHVLIRSLEEKGIVCDPSVIEFRDPPPVGSKDCRDDNRVLLWGIIDKFTVRNGGLIENDLRGPEQIWRHNLTVNNGGLRGQVKLDVIPRMVYSSYKKNNIVKRT</sequence>
<dbReference type="GO" id="GO:1990817">
    <property type="term" value="F:poly(A) RNA polymerase activity"/>
    <property type="evidence" value="ECO:0007669"/>
    <property type="project" value="UniProtKB-EC"/>
</dbReference>
<evidence type="ECO:0000256" key="6">
    <source>
        <dbReference type="ARBA" id="ARBA00022664"/>
    </source>
</evidence>
<comment type="similarity">
    <text evidence="4">Belongs to the poly(A) polymerase family.</text>
</comment>
<dbReference type="SUPFAM" id="SSF81301">
    <property type="entry name" value="Nucleotidyltransferase"/>
    <property type="match status" value="1"/>
</dbReference>
<protein>
    <recommendedName>
        <fullName evidence="5">polynucleotide adenylyltransferase</fullName>
        <ecNumber evidence="5">2.7.7.19</ecNumber>
    </recommendedName>
</protein>
<keyword evidence="10" id="KW-0067">ATP-binding</keyword>
<evidence type="ECO:0000259" key="14">
    <source>
        <dbReference type="Pfam" id="PF20750"/>
    </source>
</evidence>
<comment type="cofactor">
    <cofactor evidence="1">
        <name>Mn(2+)</name>
        <dbReference type="ChEBI" id="CHEBI:29035"/>
    </cofactor>
</comment>
<dbReference type="CDD" id="cd05402">
    <property type="entry name" value="NT_PAP_TUTase"/>
    <property type="match status" value="1"/>
</dbReference>
<evidence type="ECO:0000313" key="15">
    <source>
        <dbReference type="EMBL" id="KAK1353116.1"/>
    </source>
</evidence>
<dbReference type="PANTHER" id="PTHR10682:SF33">
    <property type="entry name" value="NUCLEAR POLY(A) POLYMERASE 3"/>
    <property type="match status" value="1"/>
</dbReference>
<dbReference type="AlphaFoldDB" id="A0AAD8LXS9"/>
<dbReference type="SUPFAM" id="SSF55003">
    <property type="entry name" value="PAP/Archaeal CCA-adding enzyme, C-terminal domain"/>
    <property type="match status" value="1"/>
</dbReference>
<accession>A0AAD8LXS9</accession>
<keyword evidence="11" id="KW-0460">Magnesium</keyword>
<dbReference type="Gene3D" id="3.30.460.10">
    <property type="entry name" value="Beta Polymerase, domain 2"/>
    <property type="match status" value="1"/>
</dbReference>
<keyword evidence="9" id="KW-0547">Nucleotide-binding</keyword>
<organism evidence="15 16">
    <name type="scientific">Heracleum sosnowskyi</name>
    <dbReference type="NCBI Taxonomy" id="360622"/>
    <lineage>
        <taxon>Eukaryota</taxon>
        <taxon>Viridiplantae</taxon>
        <taxon>Streptophyta</taxon>
        <taxon>Embryophyta</taxon>
        <taxon>Tracheophyta</taxon>
        <taxon>Spermatophyta</taxon>
        <taxon>Magnoliopsida</taxon>
        <taxon>eudicotyledons</taxon>
        <taxon>Gunneridae</taxon>
        <taxon>Pentapetalae</taxon>
        <taxon>asterids</taxon>
        <taxon>campanulids</taxon>
        <taxon>Apiales</taxon>
        <taxon>Apiaceae</taxon>
        <taxon>Apioideae</taxon>
        <taxon>apioid superclade</taxon>
        <taxon>Tordylieae</taxon>
        <taxon>Tordyliinae</taxon>
        <taxon>Heracleum</taxon>
    </lineage>
</organism>
<dbReference type="Pfam" id="PF04928">
    <property type="entry name" value="PAP_central"/>
    <property type="match status" value="1"/>
</dbReference>
<comment type="subcellular location">
    <subcellularLocation>
        <location evidence="3">Nucleus</location>
    </subcellularLocation>
</comment>
<dbReference type="GO" id="GO:0005524">
    <property type="term" value="F:ATP binding"/>
    <property type="evidence" value="ECO:0007669"/>
    <property type="project" value="UniProtKB-KW"/>
</dbReference>
<dbReference type="InterPro" id="IPR048840">
    <property type="entry name" value="PolA_pol_NTPase"/>
</dbReference>
<evidence type="ECO:0000256" key="8">
    <source>
        <dbReference type="ARBA" id="ARBA00022723"/>
    </source>
</evidence>
<reference evidence="15" key="1">
    <citation type="submission" date="2023-02" db="EMBL/GenBank/DDBJ databases">
        <title>Genome of toxic invasive species Heracleum sosnowskyi carries increased number of genes despite the absence of recent whole-genome duplications.</title>
        <authorList>
            <person name="Schelkunov M."/>
            <person name="Shtratnikova V."/>
            <person name="Makarenko M."/>
            <person name="Klepikova A."/>
            <person name="Omelchenko D."/>
            <person name="Novikova G."/>
            <person name="Obukhova E."/>
            <person name="Bogdanov V."/>
            <person name="Penin A."/>
            <person name="Logacheva M."/>
        </authorList>
    </citation>
    <scope>NUCLEOTIDE SEQUENCE</scope>
    <source>
        <strain evidence="15">Hsosn_3</strain>
        <tissue evidence="15">Leaf</tissue>
    </source>
</reference>
<dbReference type="EC" id="2.7.7.19" evidence="5"/>
<dbReference type="GO" id="GO:0046872">
    <property type="term" value="F:metal ion binding"/>
    <property type="evidence" value="ECO:0007669"/>
    <property type="project" value="UniProtKB-KW"/>
</dbReference>
<evidence type="ECO:0000313" key="16">
    <source>
        <dbReference type="Proteomes" id="UP001237642"/>
    </source>
</evidence>
<feature type="domain" description="Poly(A) polymerase nucleotidyltransferase" evidence="14">
    <location>
        <begin position="1"/>
        <end position="140"/>
    </location>
</feature>
<name>A0AAD8LXS9_9APIA</name>
<comment type="cofactor">
    <cofactor evidence="2">
        <name>Mg(2+)</name>
        <dbReference type="ChEBI" id="CHEBI:18420"/>
    </cofactor>
</comment>
<keyword evidence="6" id="KW-0507">mRNA processing</keyword>
<reference evidence="15" key="2">
    <citation type="submission" date="2023-05" db="EMBL/GenBank/DDBJ databases">
        <authorList>
            <person name="Schelkunov M.I."/>
        </authorList>
    </citation>
    <scope>NUCLEOTIDE SEQUENCE</scope>
    <source>
        <strain evidence="15">Hsosn_3</strain>
        <tissue evidence="15">Leaf</tissue>
    </source>
</reference>
<evidence type="ECO:0000256" key="9">
    <source>
        <dbReference type="ARBA" id="ARBA00022741"/>
    </source>
</evidence>
<evidence type="ECO:0000256" key="4">
    <source>
        <dbReference type="ARBA" id="ARBA00010912"/>
    </source>
</evidence>
<dbReference type="EMBL" id="JAUIZM010000014">
    <property type="protein sequence ID" value="KAK1353116.1"/>
    <property type="molecule type" value="Genomic_DNA"/>
</dbReference>
<evidence type="ECO:0000259" key="13">
    <source>
        <dbReference type="Pfam" id="PF04928"/>
    </source>
</evidence>
<keyword evidence="16" id="KW-1185">Reference proteome</keyword>
<evidence type="ECO:0000256" key="10">
    <source>
        <dbReference type="ARBA" id="ARBA00022840"/>
    </source>
</evidence>
<keyword evidence="8" id="KW-0479">Metal-binding</keyword>
<keyword evidence="7" id="KW-0808">Transferase</keyword>
<evidence type="ECO:0000256" key="7">
    <source>
        <dbReference type="ARBA" id="ARBA00022679"/>
    </source>
</evidence>
<gene>
    <name evidence="15" type="ORF">POM88_052954</name>
</gene>
<feature type="domain" description="Poly(A) polymerase central" evidence="13">
    <location>
        <begin position="174"/>
        <end position="289"/>
    </location>
</feature>
<dbReference type="GO" id="GO:0031123">
    <property type="term" value="P:RNA 3'-end processing"/>
    <property type="evidence" value="ECO:0007669"/>
    <property type="project" value="InterPro"/>
</dbReference>
<dbReference type="InterPro" id="IPR011068">
    <property type="entry name" value="NuclTrfase_I-like_C"/>
</dbReference>
<dbReference type="Pfam" id="PF20750">
    <property type="entry name" value="PAP_NTPase"/>
    <property type="match status" value="1"/>
</dbReference>
<dbReference type="GO" id="GO:0003723">
    <property type="term" value="F:RNA binding"/>
    <property type="evidence" value="ECO:0007669"/>
    <property type="project" value="InterPro"/>
</dbReference>
<keyword evidence="12" id="KW-0539">Nucleus</keyword>
<proteinExistence type="inferred from homology"/>